<feature type="region of interest" description="Disordered" evidence="1">
    <location>
        <begin position="626"/>
        <end position="689"/>
    </location>
</feature>
<feature type="region of interest" description="Disordered" evidence="1">
    <location>
        <begin position="430"/>
        <end position="449"/>
    </location>
</feature>
<proteinExistence type="predicted"/>
<dbReference type="AlphaFoldDB" id="A0A8H7NY58"/>
<feature type="compositionally biased region" description="Basic residues" evidence="1">
    <location>
        <begin position="517"/>
        <end position="527"/>
    </location>
</feature>
<keyword evidence="2" id="KW-1133">Transmembrane helix</keyword>
<feature type="compositionally biased region" description="Low complexity" evidence="1">
    <location>
        <begin position="252"/>
        <end position="264"/>
    </location>
</feature>
<feature type="compositionally biased region" description="Polar residues" evidence="1">
    <location>
        <begin position="533"/>
        <end position="551"/>
    </location>
</feature>
<evidence type="ECO:0000313" key="4">
    <source>
        <dbReference type="Proteomes" id="UP000639403"/>
    </source>
</evidence>
<feature type="compositionally biased region" description="Low complexity" evidence="1">
    <location>
        <begin position="591"/>
        <end position="604"/>
    </location>
</feature>
<evidence type="ECO:0000313" key="3">
    <source>
        <dbReference type="EMBL" id="KAF9809428.1"/>
    </source>
</evidence>
<feature type="region of interest" description="Disordered" evidence="1">
    <location>
        <begin position="500"/>
        <end position="559"/>
    </location>
</feature>
<evidence type="ECO:0000256" key="1">
    <source>
        <dbReference type="SAM" id="MobiDB-lite"/>
    </source>
</evidence>
<gene>
    <name evidence="3" type="ORF">IEO21_07406</name>
</gene>
<reference evidence="3" key="2">
    <citation type="journal article" name="Front. Microbiol.">
        <title>Degradative Capacity of Two Strains of Rhodonia placenta: From Phenotype to Genotype.</title>
        <authorList>
            <person name="Kolle M."/>
            <person name="Horta M.A.C."/>
            <person name="Nowrousian M."/>
            <person name="Ohm R.A."/>
            <person name="Benz J.P."/>
            <person name="Pilgard A."/>
        </authorList>
    </citation>
    <scope>NUCLEOTIDE SEQUENCE</scope>
    <source>
        <strain evidence="3">FPRL280</strain>
    </source>
</reference>
<feature type="transmembrane region" description="Helical" evidence="2">
    <location>
        <begin position="20"/>
        <end position="38"/>
    </location>
</feature>
<feature type="region of interest" description="Disordered" evidence="1">
    <location>
        <begin position="364"/>
        <end position="387"/>
    </location>
</feature>
<organism evidence="3 4">
    <name type="scientific">Rhodonia placenta</name>
    <dbReference type="NCBI Taxonomy" id="104341"/>
    <lineage>
        <taxon>Eukaryota</taxon>
        <taxon>Fungi</taxon>
        <taxon>Dikarya</taxon>
        <taxon>Basidiomycota</taxon>
        <taxon>Agaricomycotina</taxon>
        <taxon>Agaricomycetes</taxon>
        <taxon>Polyporales</taxon>
        <taxon>Adustoporiaceae</taxon>
        <taxon>Rhodonia</taxon>
    </lineage>
</organism>
<feature type="compositionally biased region" description="Pro residues" evidence="1">
    <location>
        <begin position="671"/>
        <end position="683"/>
    </location>
</feature>
<reference evidence="3" key="1">
    <citation type="submission" date="2020-11" db="EMBL/GenBank/DDBJ databases">
        <authorList>
            <person name="Koelle M."/>
            <person name="Horta M.A.C."/>
            <person name="Nowrousian M."/>
            <person name="Ohm R.A."/>
            <person name="Benz P."/>
            <person name="Pilgard A."/>
        </authorList>
    </citation>
    <scope>NUCLEOTIDE SEQUENCE</scope>
    <source>
        <strain evidence="3">FPRL280</strain>
    </source>
</reference>
<keyword evidence="2" id="KW-0812">Transmembrane</keyword>
<keyword evidence="2" id="KW-0472">Membrane</keyword>
<dbReference type="EMBL" id="JADOXO010000206">
    <property type="protein sequence ID" value="KAF9809428.1"/>
    <property type="molecule type" value="Genomic_DNA"/>
</dbReference>
<feature type="transmembrane region" description="Helical" evidence="2">
    <location>
        <begin position="194"/>
        <end position="215"/>
    </location>
</feature>
<feature type="region of interest" description="Disordered" evidence="1">
    <location>
        <begin position="587"/>
        <end position="609"/>
    </location>
</feature>
<accession>A0A8H7NY58</accession>
<feature type="compositionally biased region" description="Basic and acidic residues" evidence="1">
    <location>
        <begin position="644"/>
        <end position="654"/>
    </location>
</feature>
<protein>
    <submittedName>
        <fullName evidence="3">Uncharacterized protein</fullName>
    </submittedName>
</protein>
<feature type="region of interest" description="Disordered" evidence="1">
    <location>
        <begin position="228"/>
        <end position="264"/>
    </location>
</feature>
<evidence type="ECO:0000256" key="2">
    <source>
        <dbReference type="SAM" id="Phobius"/>
    </source>
</evidence>
<sequence>MFDFPPSLQHHHHPAPSHNMLIPIQLILTGLLALLAALHGPDLLDVRGIDVLIDGVVTGVIVARDRTDYLVRTVVDSAVSSTVKLLDALPQATLQDCGRIDVVYVPVFVGNVSMDLDDMVCPAVWGVFMTSDIVLPGASALPSPLIEGRDTSLSAPLIEVVNASQPLPRTLITVQPASTIDVFTMPSTLPLEGITLFGLIAILLIMPVVAVAFLMEHRVTSKIRKQPNVEAGPRASPFNPAIPDTPKVISNPSTPHTTTSETPETYYDDLEYTPDPVEFMFVFTDVSDFLLGLVKDVVLPSSISEEDETLGSFNSFYEIMAELKLVPSVLESVDACGQQSPVLLSPSTPSNLVEDIQVSSSPIVQDNIPTTVPNTTSPAPPAASSPSPLLPAFSLSLLPGSKSPIAQPSTRSSKSWTWAIDLYLSIRSQKMQDSEPAQSASPDPTRYREMPYFKNGELKEGIVDTHVGWNEPLAFPDAAEENDPVPRSVARERLYDVMHSGVARKTSGASVEPMHNPRTRRRKRRRKGDAPNVTESSGATADSEALTTSASAPEAAQPVARVPLRQRPLIARAGLAAIRGVLVPSPRRPRASAVAPVSPVSPVSPVAPPPPPPRITSIVVHNAIPSSQPGLLPPRSPILPPSDDPWKPLIRSDESSSPSAASSKLPTPRVRVPPPSHEPPNTPRGPAMTVEQSLFNVPVRVVSGKRGKGKQVSQPMVFHDALDSLQELPKESIAPATM</sequence>
<dbReference type="Proteomes" id="UP000639403">
    <property type="component" value="Unassembled WGS sequence"/>
</dbReference>
<feature type="compositionally biased region" description="Polar residues" evidence="1">
    <location>
        <begin position="430"/>
        <end position="442"/>
    </location>
</feature>
<feature type="compositionally biased region" description="Polar residues" evidence="1">
    <location>
        <begin position="364"/>
        <end position="376"/>
    </location>
</feature>
<name>A0A8H7NY58_9APHY</name>
<comment type="caution">
    <text evidence="3">The sequence shown here is derived from an EMBL/GenBank/DDBJ whole genome shotgun (WGS) entry which is preliminary data.</text>
</comment>
<feature type="compositionally biased region" description="Pro residues" evidence="1">
    <location>
        <begin position="631"/>
        <end position="643"/>
    </location>
</feature>